<evidence type="ECO:0000313" key="2">
    <source>
        <dbReference type="EMBL" id="BCX48544.1"/>
    </source>
</evidence>
<keyword evidence="1" id="KW-0812">Transmembrane</keyword>
<evidence type="ECO:0000256" key="1">
    <source>
        <dbReference type="SAM" id="Phobius"/>
    </source>
</evidence>
<dbReference type="Proteomes" id="UP001374893">
    <property type="component" value="Chromosome"/>
</dbReference>
<feature type="transmembrane region" description="Helical" evidence="1">
    <location>
        <begin position="59"/>
        <end position="76"/>
    </location>
</feature>
<keyword evidence="3" id="KW-1185">Reference proteome</keyword>
<evidence type="ECO:0000313" key="3">
    <source>
        <dbReference type="Proteomes" id="UP001374893"/>
    </source>
</evidence>
<reference evidence="2 3" key="1">
    <citation type="submission" date="2021-06" db="EMBL/GenBank/DDBJ databases">
        <title>Complete genome of Haloferula helveola possessing various polysaccharide degrading enzymes.</title>
        <authorList>
            <person name="Takami H."/>
            <person name="Huang C."/>
            <person name="Hamasaki K."/>
        </authorList>
    </citation>
    <scope>NUCLEOTIDE SEQUENCE [LARGE SCALE GENOMIC DNA]</scope>
    <source>
        <strain evidence="2 3">CN-1</strain>
    </source>
</reference>
<gene>
    <name evidence="2" type="ORF">HAHE_24520</name>
</gene>
<keyword evidence="1" id="KW-1133">Transmembrane helix</keyword>
<accession>A0ABM7RAT1</accession>
<keyword evidence="1" id="KW-0472">Membrane</keyword>
<name>A0ABM7RAT1_9BACT</name>
<proteinExistence type="predicted"/>
<organism evidence="2 3">
    <name type="scientific">Haloferula helveola</name>
    <dbReference type="NCBI Taxonomy" id="490095"/>
    <lineage>
        <taxon>Bacteria</taxon>
        <taxon>Pseudomonadati</taxon>
        <taxon>Verrucomicrobiota</taxon>
        <taxon>Verrucomicrobiia</taxon>
        <taxon>Verrucomicrobiales</taxon>
        <taxon>Verrucomicrobiaceae</taxon>
        <taxon>Haloferula</taxon>
    </lineage>
</organism>
<sequence length="82" mass="8381">MTSPNPHRGGVIAFALAGVAFLAVGTLVIVKPISFATSGGVGAHGSNAVFNIYGESQSVAFGVVFVLISVFLFAVARRLSKD</sequence>
<protein>
    <submittedName>
        <fullName evidence="2">Uncharacterized protein</fullName>
    </submittedName>
</protein>
<dbReference type="RefSeq" id="WP_338684834.1">
    <property type="nucleotide sequence ID" value="NZ_AP024702.1"/>
</dbReference>
<dbReference type="EMBL" id="AP024702">
    <property type="protein sequence ID" value="BCX48544.1"/>
    <property type="molecule type" value="Genomic_DNA"/>
</dbReference>
<feature type="transmembrane region" description="Helical" evidence="1">
    <location>
        <begin position="12"/>
        <end position="30"/>
    </location>
</feature>